<evidence type="ECO:0000313" key="11">
    <source>
        <dbReference type="EMBL" id="GGY87353.1"/>
    </source>
</evidence>
<evidence type="ECO:0000256" key="4">
    <source>
        <dbReference type="ARBA" id="ARBA00023012"/>
    </source>
</evidence>
<reference evidence="12" key="1">
    <citation type="journal article" date="2019" name="Int. J. Syst. Evol. Microbiol.">
        <title>The Global Catalogue of Microorganisms (GCM) 10K type strain sequencing project: providing services to taxonomists for standard genome sequencing and annotation.</title>
        <authorList>
            <consortium name="The Broad Institute Genomics Platform"/>
            <consortium name="The Broad Institute Genome Sequencing Center for Infectious Disease"/>
            <person name="Wu L."/>
            <person name="Ma J."/>
        </authorList>
    </citation>
    <scope>NUCLEOTIDE SEQUENCE [LARGE SCALE GENOMIC DNA]</scope>
    <source>
        <strain evidence="12">KCTC 32239</strain>
    </source>
</reference>
<evidence type="ECO:0000313" key="12">
    <source>
        <dbReference type="Proteomes" id="UP000619761"/>
    </source>
</evidence>
<evidence type="ECO:0000259" key="10">
    <source>
        <dbReference type="PROSITE" id="PS50894"/>
    </source>
</evidence>
<dbReference type="InterPro" id="IPR001789">
    <property type="entry name" value="Sig_transdc_resp-reg_receiver"/>
</dbReference>
<accession>A0ABQ3BEU4</accession>
<dbReference type="Gene3D" id="3.40.50.2300">
    <property type="match status" value="2"/>
</dbReference>
<dbReference type="SUPFAM" id="SSF55874">
    <property type="entry name" value="ATPase domain of HSP90 chaperone/DNA topoisomerase II/histidine kinase"/>
    <property type="match status" value="1"/>
</dbReference>
<dbReference type="CDD" id="cd17546">
    <property type="entry name" value="REC_hyHK_CKI1_RcsC-like"/>
    <property type="match status" value="1"/>
</dbReference>
<comment type="caution">
    <text evidence="11">The sequence shown here is derived from an EMBL/GenBank/DDBJ whole genome shotgun (WGS) entry which is preliminary data.</text>
</comment>
<evidence type="ECO:0000259" key="8">
    <source>
        <dbReference type="PROSITE" id="PS50109"/>
    </source>
</evidence>
<evidence type="ECO:0000256" key="1">
    <source>
        <dbReference type="ARBA" id="ARBA00000085"/>
    </source>
</evidence>
<dbReference type="PANTHER" id="PTHR45339:SF5">
    <property type="entry name" value="HISTIDINE KINASE"/>
    <property type="match status" value="1"/>
</dbReference>
<name>A0ABQ3BEU4_9GAMM</name>
<dbReference type="SUPFAM" id="SSF47226">
    <property type="entry name" value="Histidine-containing phosphotransfer domain, HPT domain"/>
    <property type="match status" value="1"/>
</dbReference>
<dbReference type="InterPro" id="IPR008207">
    <property type="entry name" value="Sig_transdc_His_kin_Hpt_dom"/>
</dbReference>
<feature type="transmembrane region" description="Helical" evidence="7">
    <location>
        <begin position="334"/>
        <end position="354"/>
    </location>
</feature>
<dbReference type="InterPro" id="IPR035965">
    <property type="entry name" value="PAS-like_dom_sf"/>
</dbReference>
<gene>
    <name evidence="11" type="ORF">GCM10011613_35670</name>
</gene>
<evidence type="ECO:0000256" key="7">
    <source>
        <dbReference type="SAM" id="Phobius"/>
    </source>
</evidence>
<feature type="modified residue" description="Phosphohistidine" evidence="5">
    <location>
        <position position="1110"/>
    </location>
</feature>
<dbReference type="PROSITE" id="PS50894">
    <property type="entry name" value="HPT"/>
    <property type="match status" value="1"/>
</dbReference>
<dbReference type="InterPro" id="IPR011006">
    <property type="entry name" value="CheY-like_superfamily"/>
</dbReference>
<feature type="domain" description="Histidine kinase" evidence="8">
    <location>
        <begin position="528"/>
        <end position="749"/>
    </location>
</feature>
<keyword evidence="7" id="KW-1133">Transmembrane helix</keyword>
<dbReference type="InterPro" id="IPR036097">
    <property type="entry name" value="HisK_dim/P_sf"/>
</dbReference>
<dbReference type="SMART" id="SM00388">
    <property type="entry name" value="HisKA"/>
    <property type="match status" value="1"/>
</dbReference>
<feature type="domain" description="Response regulatory" evidence="9">
    <location>
        <begin position="909"/>
        <end position="1025"/>
    </location>
</feature>
<dbReference type="SMART" id="SM00448">
    <property type="entry name" value="REC"/>
    <property type="match status" value="2"/>
</dbReference>
<dbReference type="Gene3D" id="1.10.287.130">
    <property type="match status" value="1"/>
</dbReference>
<dbReference type="SUPFAM" id="SSF55785">
    <property type="entry name" value="PYP-like sensor domain (PAS domain)"/>
    <property type="match status" value="1"/>
</dbReference>
<feature type="domain" description="HPt" evidence="10">
    <location>
        <begin position="1071"/>
        <end position="1165"/>
    </location>
</feature>
<dbReference type="CDD" id="cd00082">
    <property type="entry name" value="HisKA"/>
    <property type="match status" value="1"/>
</dbReference>
<evidence type="ECO:0000256" key="2">
    <source>
        <dbReference type="ARBA" id="ARBA00012438"/>
    </source>
</evidence>
<dbReference type="Gene3D" id="1.20.120.160">
    <property type="entry name" value="HPT domain"/>
    <property type="match status" value="1"/>
</dbReference>
<dbReference type="Pfam" id="PF01627">
    <property type="entry name" value="Hpt"/>
    <property type="match status" value="1"/>
</dbReference>
<dbReference type="SMART" id="SM00387">
    <property type="entry name" value="HATPase_c"/>
    <property type="match status" value="1"/>
</dbReference>
<evidence type="ECO:0000256" key="5">
    <source>
        <dbReference type="PROSITE-ProRule" id="PRU00110"/>
    </source>
</evidence>
<dbReference type="InterPro" id="IPR036641">
    <property type="entry name" value="HPT_dom_sf"/>
</dbReference>
<dbReference type="Pfam" id="PF00512">
    <property type="entry name" value="HisKA"/>
    <property type="match status" value="1"/>
</dbReference>
<keyword evidence="3 6" id="KW-0597">Phosphoprotein</keyword>
<keyword evidence="7" id="KW-0472">Membrane</keyword>
<dbReference type="InterPro" id="IPR005467">
    <property type="entry name" value="His_kinase_dom"/>
</dbReference>
<dbReference type="PRINTS" id="PR00344">
    <property type="entry name" value="BCTRLSENSOR"/>
</dbReference>
<dbReference type="RefSeq" id="WP_189421118.1">
    <property type="nucleotide sequence ID" value="NZ_BMYZ01000004.1"/>
</dbReference>
<keyword evidence="4" id="KW-0902">Two-component regulatory system</keyword>
<sequence>MKLGKYASTLLAIAISLTLIAVTAVSIRFIYAYDRANVSHHLLTRLQATSGLIELWQRNYLTGVEALAQEPGLVKLVDDLMSKKISAAEAGVTLDQWLRPIYLARGYEGHSIIDPNYLVMLSSSPNYNGKPIATANSRSAVGKTMREGRAIGLPTAAVYQISILDKTAAPGTLYQLACARINKNGKLLATLCLRQDPYHNFFALLSTGFSGTSGEAYAVNREGLIISPTRFGQALVRNKTVTDQPPTYIKGLTARVPTKTKNGTLVTNPKTSPLTKAVSLAMQNGYSNFIDGYLDYRGVEVVGAVKWLPGMDIGIVVEQDAEEVYTPFQFFRNAIIGFTVLAILLINLLVLVMARGRKSLAEREERMRAFLDNFPGLAHMRDASGNFLVANKQLESFINTPRSKIIGEGSSALYRAPQHFVKQLDAEHQEVIRTGQVVEIVKEVAGFSYTDMKWMKIIRFPIHDPETSEVYAVGTILMDISEQTRNAQELDSIRVNLEHIVTQRTGQLEAAKLEAEQAARAKSDFLANMSHEIRTPMNAIIGLSHLATLVSDDPKLRSYLERIHQSSTHLLSIINDILDFSKIEVGRMTIENTEFSLEEMLDNALGLLWDRADAKGLELLLDIDTNLPDRLKGDALRIGQILINFTSNAVKFTETGTVLVKVSKVSESARNVRVRFDVQDTGIGIPAENFNQLFKPFHQLDTSSTRRFEGTGLGLTISKNLIELMGGELDFRSQPAVGSVFSVELNLVKGSTQEISKSPAITQGKRALVVDDNPQARNILANMLRVLGLEVTSVQSVSDATALITGQAANIFDLIFLDWKMPGLSGLEAAEQIHKLPNTQNTKFVLLCAHNKHDIGANAESLFAAIIGKPVLPSILQDAVIKLFKNNHSRADHATQLDLNNYQNLTGSRVLLVDDNDINQDVVKELLSLVQVESITAANGKEALELLENTPVDMVLMDVQMPIMDGIEATRRLRAQERFDQLPIIAMTAGALEGDRERCLSVGMNDYISKPIYPEILYTILLRWYNRRAPAIAVPQPATQASSANVTRVLSRLYRISGLDVDQALDRLLHNETLYLKLITRFIQERSTMADVIEAAIAAKNLTEASSHAHSFKSLAGTIGAVELQALALQIELELNQEKDVTHLLQSLRVSLDNLISDLKTGLSL</sequence>
<feature type="domain" description="Response regulatory" evidence="9">
    <location>
        <begin position="766"/>
        <end position="884"/>
    </location>
</feature>
<dbReference type="PROSITE" id="PS50110">
    <property type="entry name" value="RESPONSE_REGULATORY"/>
    <property type="match status" value="2"/>
</dbReference>
<dbReference type="SUPFAM" id="SSF47384">
    <property type="entry name" value="Homodimeric domain of signal transducing histidine kinase"/>
    <property type="match status" value="1"/>
</dbReference>
<dbReference type="Gene3D" id="3.30.565.10">
    <property type="entry name" value="Histidine kinase-like ATPase, C-terminal domain"/>
    <property type="match status" value="1"/>
</dbReference>
<dbReference type="Gene3D" id="3.30.450.20">
    <property type="entry name" value="PAS domain"/>
    <property type="match status" value="1"/>
</dbReference>
<keyword evidence="12" id="KW-1185">Reference proteome</keyword>
<dbReference type="PANTHER" id="PTHR45339">
    <property type="entry name" value="HYBRID SIGNAL TRANSDUCTION HISTIDINE KINASE J"/>
    <property type="match status" value="1"/>
</dbReference>
<keyword evidence="7" id="KW-0812">Transmembrane</keyword>
<organism evidence="11 12">
    <name type="scientific">Cellvibrio zantedeschiae</name>
    <dbReference type="NCBI Taxonomy" id="1237077"/>
    <lineage>
        <taxon>Bacteria</taxon>
        <taxon>Pseudomonadati</taxon>
        <taxon>Pseudomonadota</taxon>
        <taxon>Gammaproteobacteria</taxon>
        <taxon>Cellvibrionales</taxon>
        <taxon>Cellvibrionaceae</taxon>
        <taxon>Cellvibrio</taxon>
    </lineage>
</organism>
<comment type="catalytic activity">
    <reaction evidence="1">
        <text>ATP + protein L-histidine = ADP + protein N-phospho-L-histidine.</text>
        <dbReference type="EC" id="2.7.13.3"/>
    </reaction>
</comment>
<dbReference type="EC" id="2.7.13.3" evidence="2"/>
<feature type="modified residue" description="4-aspartylphosphate" evidence="6">
    <location>
        <position position="818"/>
    </location>
</feature>
<dbReference type="InterPro" id="IPR003594">
    <property type="entry name" value="HATPase_dom"/>
</dbReference>
<evidence type="ECO:0000256" key="3">
    <source>
        <dbReference type="ARBA" id="ARBA00022553"/>
    </source>
</evidence>
<protein>
    <recommendedName>
        <fullName evidence="2">histidine kinase</fullName>
        <ecNumber evidence="2">2.7.13.3</ecNumber>
    </recommendedName>
</protein>
<dbReference type="Pfam" id="PF00072">
    <property type="entry name" value="Response_reg"/>
    <property type="match status" value="2"/>
</dbReference>
<dbReference type="SUPFAM" id="SSF52172">
    <property type="entry name" value="CheY-like"/>
    <property type="match status" value="2"/>
</dbReference>
<evidence type="ECO:0000256" key="6">
    <source>
        <dbReference type="PROSITE-ProRule" id="PRU00169"/>
    </source>
</evidence>
<proteinExistence type="predicted"/>
<dbReference type="InterPro" id="IPR003661">
    <property type="entry name" value="HisK_dim/P_dom"/>
</dbReference>
<dbReference type="CDD" id="cd00156">
    <property type="entry name" value="REC"/>
    <property type="match status" value="1"/>
</dbReference>
<dbReference type="InterPro" id="IPR036890">
    <property type="entry name" value="HATPase_C_sf"/>
</dbReference>
<dbReference type="EMBL" id="BMYZ01000004">
    <property type="protein sequence ID" value="GGY87353.1"/>
    <property type="molecule type" value="Genomic_DNA"/>
</dbReference>
<dbReference type="Pfam" id="PF02518">
    <property type="entry name" value="HATPase_c"/>
    <property type="match status" value="1"/>
</dbReference>
<dbReference type="InterPro" id="IPR004358">
    <property type="entry name" value="Sig_transdc_His_kin-like_C"/>
</dbReference>
<evidence type="ECO:0000259" key="9">
    <source>
        <dbReference type="PROSITE" id="PS50110"/>
    </source>
</evidence>
<dbReference type="CDD" id="cd16922">
    <property type="entry name" value="HATPase_EvgS-ArcB-TorS-like"/>
    <property type="match status" value="1"/>
</dbReference>
<feature type="modified residue" description="4-aspartylphosphate" evidence="6">
    <location>
        <position position="958"/>
    </location>
</feature>
<dbReference type="PROSITE" id="PS50109">
    <property type="entry name" value="HIS_KIN"/>
    <property type="match status" value="1"/>
</dbReference>
<dbReference type="Proteomes" id="UP000619761">
    <property type="component" value="Unassembled WGS sequence"/>
</dbReference>